<evidence type="ECO:0000313" key="1">
    <source>
        <dbReference type="EMBL" id="KKZ61722.1"/>
    </source>
</evidence>
<protein>
    <submittedName>
        <fullName evidence="1">Uncharacterized protein</fullName>
    </submittedName>
</protein>
<dbReference type="EMBL" id="LCZI01001248">
    <property type="protein sequence ID" value="KKZ61722.1"/>
    <property type="molecule type" value="Genomic_DNA"/>
</dbReference>
<organism evidence="1 2">
    <name type="scientific">[Emmonsia] crescens</name>
    <dbReference type="NCBI Taxonomy" id="73230"/>
    <lineage>
        <taxon>Eukaryota</taxon>
        <taxon>Fungi</taxon>
        <taxon>Dikarya</taxon>
        <taxon>Ascomycota</taxon>
        <taxon>Pezizomycotina</taxon>
        <taxon>Eurotiomycetes</taxon>
        <taxon>Eurotiomycetidae</taxon>
        <taxon>Onygenales</taxon>
        <taxon>Ajellomycetaceae</taxon>
        <taxon>Emergomyces</taxon>
    </lineage>
</organism>
<evidence type="ECO:0000313" key="2">
    <source>
        <dbReference type="Proteomes" id="UP000034164"/>
    </source>
</evidence>
<dbReference type="Proteomes" id="UP000034164">
    <property type="component" value="Unassembled WGS sequence"/>
</dbReference>
<name>A0A0G2HU67_9EURO</name>
<proteinExistence type="predicted"/>
<dbReference type="VEuPathDB" id="FungiDB:EMCG_03751"/>
<gene>
    <name evidence="1" type="ORF">EMCG_03751</name>
</gene>
<accession>A0A0G2HU67</accession>
<dbReference type="AlphaFoldDB" id="A0A0G2HU67"/>
<comment type="caution">
    <text evidence="1">The sequence shown here is derived from an EMBL/GenBank/DDBJ whole genome shotgun (WGS) entry which is preliminary data.</text>
</comment>
<sequence length="188" mass="21366">MAATSAEISSGDNSGVLSVFGLYWRHKLPTIISAPHAYSAGPRITTSDTSPGYTISTDQSDFDRRRICLIILFMKLQSIDDALVGWNVQCDEYKAIEVDRDLEMGAVQGIDEETLVEIQEEECWTARSEEIPNEWEEEEEEEESLSPLQLLLYRIPVDALRGNLGRMRFARQIMQGCLEALAPNYRMW</sequence>
<dbReference type="OrthoDB" id="4210006at2759"/>
<reference evidence="2" key="1">
    <citation type="journal article" date="2015" name="PLoS Genet.">
        <title>The dynamic genome and transcriptome of the human fungal pathogen Blastomyces and close relative Emmonsia.</title>
        <authorList>
            <person name="Munoz J.F."/>
            <person name="Gauthier G.M."/>
            <person name="Desjardins C.A."/>
            <person name="Gallo J.E."/>
            <person name="Holder J."/>
            <person name="Sullivan T.D."/>
            <person name="Marty A.J."/>
            <person name="Carmen J.C."/>
            <person name="Chen Z."/>
            <person name="Ding L."/>
            <person name="Gujja S."/>
            <person name="Magrini V."/>
            <person name="Misas E."/>
            <person name="Mitreva M."/>
            <person name="Priest M."/>
            <person name="Saif S."/>
            <person name="Whiston E.A."/>
            <person name="Young S."/>
            <person name="Zeng Q."/>
            <person name="Goldman W.E."/>
            <person name="Mardis E.R."/>
            <person name="Taylor J.W."/>
            <person name="McEwen J.G."/>
            <person name="Clay O.K."/>
            <person name="Klein B.S."/>
            <person name="Cuomo C.A."/>
        </authorList>
    </citation>
    <scope>NUCLEOTIDE SEQUENCE [LARGE SCALE GENOMIC DNA]</scope>
    <source>
        <strain evidence="2">UAMH 3008</strain>
    </source>
</reference>